<protein>
    <recommendedName>
        <fullName evidence="3">SIR2-like domain-containing protein</fullName>
    </recommendedName>
</protein>
<dbReference type="Proteomes" id="UP000605990">
    <property type="component" value="Unassembled WGS sequence"/>
</dbReference>
<accession>A0ABR7IY41</accession>
<evidence type="ECO:0000313" key="2">
    <source>
        <dbReference type="Proteomes" id="UP000605990"/>
    </source>
</evidence>
<proteinExistence type="predicted"/>
<organism evidence="1 2">
    <name type="scientific">Flavobacterium bernardetii</name>
    <dbReference type="NCBI Taxonomy" id="2813823"/>
    <lineage>
        <taxon>Bacteria</taxon>
        <taxon>Pseudomonadati</taxon>
        <taxon>Bacteroidota</taxon>
        <taxon>Flavobacteriia</taxon>
        <taxon>Flavobacteriales</taxon>
        <taxon>Flavobacteriaceae</taxon>
        <taxon>Flavobacterium</taxon>
    </lineage>
</organism>
<sequence>MDDSVFKISDQIKTVNEGYRHVVILGAGASKASCIDNPERNGTQLPLMNDLPKIINLDKELLDLSPDLKNENFEKIFSTLFELEPNSDRLQSIEKKIYAFFESLELPPHPTIYDFLILSLRKKDLIATFNWDPFLWQAYRRNLKLTDNLPQIVFLHGNVAIGICEDSNTFGPNGYKSLKSGKPFIPTKLLYPVANKNYNSDNYIKNQWSALSHFLKNPARVTIFGYSAPISDVEAITIMKEAWGNPEKDKQFTQLELIDIQSESKLTKSWKNFIFSHHYEITNDFFKSSIVRFPRRTGEVFLANYLESKWYEENYPPRFKNHTEMWNWYKPFIEAEKNIS</sequence>
<keyword evidence="2" id="KW-1185">Reference proteome</keyword>
<name>A0ABR7IY41_9FLAO</name>
<dbReference type="EMBL" id="JACRUN010000003">
    <property type="protein sequence ID" value="MBC5834559.1"/>
    <property type="molecule type" value="Genomic_DNA"/>
</dbReference>
<dbReference type="RefSeq" id="WP_166127066.1">
    <property type="nucleotide sequence ID" value="NZ_JAANOQ010000004.1"/>
</dbReference>
<evidence type="ECO:0008006" key="3">
    <source>
        <dbReference type="Google" id="ProtNLM"/>
    </source>
</evidence>
<reference evidence="1 2" key="1">
    <citation type="submission" date="2020-08" db="EMBL/GenBank/DDBJ databases">
        <title>Description of novel Flavobacterium F-408 isolate.</title>
        <authorList>
            <person name="Saticioglu I.B."/>
            <person name="Duman M."/>
            <person name="Altun S."/>
        </authorList>
    </citation>
    <scope>NUCLEOTIDE SEQUENCE [LARGE SCALE GENOMIC DNA]</scope>
    <source>
        <strain evidence="1 2">F-408</strain>
    </source>
</reference>
<comment type="caution">
    <text evidence="1">The sequence shown here is derived from an EMBL/GenBank/DDBJ whole genome shotgun (WGS) entry which is preliminary data.</text>
</comment>
<gene>
    <name evidence="1" type="ORF">H8R27_06630</name>
</gene>
<evidence type="ECO:0000313" key="1">
    <source>
        <dbReference type="EMBL" id="MBC5834559.1"/>
    </source>
</evidence>